<name>A0A1G5PN88_9RHOB</name>
<organism evidence="1 2">
    <name type="scientific">Epibacterium ulvae</name>
    <dbReference type="NCBI Taxonomy" id="1156985"/>
    <lineage>
        <taxon>Bacteria</taxon>
        <taxon>Pseudomonadati</taxon>
        <taxon>Pseudomonadota</taxon>
        <taxon>Alphaproteobacteria</taxon>
        <taxon>Rhodobacterales</taxon>
        <taxon>Roseobacteraceae</taxon>
        <taxon>Epibacterium</taxon>
    </lineage>
</organism>
<dbReference type="RefSeq" id="WP_090215343.1">
    <property type="nucleotide sequence ID" value="NZ_FMWG01000001.1"/>
</dbReference>
<dbReference type="STRING" id="1156985.SAMN04488118_101394"/>
<dbReference type="EMBL" id="FMWG01000001">
    <property type="protein sequence ID" value="SCZ50962.1"/>
    <property type="molecule type" value="Genomic_DNA"/>
</dbReference>
<protein>
    <submittedName>
        <fullName evidence="1">Uncharacterized protein</fullName>
    </submittedName>
</protein>
<sequence>MTSLYTPEQIEQLFTHVDGRYGFARWGRPIAPIVFGVEDDTLRTVKGAVEAVATFAGHQMAETDPELGANLMFFFFREWSELLDVPDLDRMIPGLADLVGRLSEADASQYRAFRFDDQGGIQAAFVFLRMSGELAKIPAESLALAQAVQVFLLWGDQAFAQASPLAVLPESGATIVRPEIAGVMAAAYDRMMPVAATDASHALRLYARLQASNLTPAPHES</sequence>
<accession>A0A1G5PN88</accession>
<dbReference type="AlphaFoldDB" id="A0A1G5PN88"/>
<dbReference type="OrthoDB" id="7827308at2"/>
<dbReference type="Proteomes" id="UP000198767">
    <property type="component" value="Unassembled WGS sequence"/>
</dbReference>
<reference evidence="1 2" key="1">
    <citation type="submission" date="2016-10" db="EMBL/GenBank/DDBJ databases">
        <authorList>
            <person name="de Groot N.N."/>
        </authorList>
    </citation>
    <scope>NUCLEOTIDE SEQUENCE [LARGE SCALE GENOMIC DNA]</scope>
    <source>
        <strain evidence="1 2">U95</strain>
    </source>
</reference>
<gene>
    <name evidence="1" type="ORF">SAMN04488118_101394</name>
</gene>
<proteinExistence type="predicted"/>
<evidence type="ECO:0000313" key="2">
    <source>
        <dbReference type="Proteomes" id="UP000198767"/>
    </source>
</evidence>
<evidence type="ECO:0000313" key="1">
    <source>
        <dbReference type="EMBL" id="SCZ50962.1"/>
    </source>
</evidence>
<keyword evidence="2" id="KW-1185">Reference proteome</keyword>